<dbReference type="EMBL" id="BLXT01006566">
    <property type="protein sequence ID" value="GFO32181.1"/>
    <property type="molecule type" value="Genomic_DNA"/>
</dbReference>
<sequence length="119" mass="13969">MSVSVKTSWKKIDLIVRKEQRSESLIKNKLQAEIERDNLEQTAPKPDISLMRQPIIRYSWTLGIKSMPALLVLKRRRNLKKWPEDTWFTCLINLWSGEAILHALSPEQNTYHKLNTSLL</sequence>
<keyword evidence="2" id="KW-1185">Reference proteome</keyword>
<dbReference type="AlphaFoldDB" id="A0AAV4CH73"/>
<name>A0AAV4CH73_9GAST</name>
<gene>
    <name evidence="1" type="ORF">PoB_005868600</name>
</gene>
<accession>A0AAV4CH73</accession>
<evidence type="ECO:0000313" key="2">
    <source>
        <dbReference type="Proteomes" id="UP000735302"/>
    </source>
</evidence>
<organism evidence="1 2">
    <name type="scientific">Plakobranchus ocellatus</name>
    <dbReference type="NCBI Taxonomy" id="259542"/>
    <lineage>
        <taxon>Eukaryota</taxon>
        <taxon>Metazoa</taxon>
        <taxon>Spiralia</taxon>
        <taxon>Lophotrochozoa</taxon>
        <taxon>Mollusca</taxon>
        <taxon>Gastropoda</taxon>
        <taxon>Heterobranchia</taxon>
        <taxon>Euthyneura</taxon>
        <taxon>Panpulmonata</taxon>
        <taxon>Sacoglossa</taxon>
        <taxon>Placobranchoidea</taxon>
        <taxon>Plakobranchidae</taxon>
        <taxon>Plakobranchus</taxon>
    </lineage>
</organism>
<comment type="caution">
    <text evidence="1">The sequence shown here is derived from an EMBL/GenBank/DDBJ whole genome shotgun (WGS) entry which is preliminary data.</text>
</comment>
<protein>
    <submittedName>
        <fullName evidence="1">Uncharacterized protein</fullName>
    </submittedName>
</protein>
<dbReference type="Proteomes" id="UP000735302">
    <property type="component" value="Unassembled WGS sequence"/>
</dbReference>
<proteinExistence type="predicted"/>
<reference evidence="1 2" key="1">
    <citation type="journal article" date="2021" name="Elife">
        <title>Chloroplast acquisition without the gene transfer in kleptoplastic sea slugs, Plakobranchus ocellatus.</title>
        <authorList>
            <person name="Maeda T."/>
            <person name="Takahashi S."/>
            <person name="Yoshida T."/>
            <person name="Shimamura S."/>
            <person name="Takaki Y."/>
            <person name="Nagai Y."/>
            <person name="Toyoda A."/>
            <person name="Suzuki Y."/>
            <person name="Arimoto A."/>
            <person name="Ishii H."/>
            <person name="Satoh N."/>
            <person name="Nishiyama T."/>
            <person name="Hasebe M."/>
            <person name="Maruyama T."/>
            <person name="Minagawa J."/>
            <person name="Obokata J."/>
            <person name="Shigenobu S."/>
        </authorList>
    </citation>
    <scope>NUCLEOTIDE SEQUENCE [LARGE SCALE GENOMIC DNA]</scope>
</reference>
<evidence type="ECO:0000313" key="1">
    <source>
        <dbReference type="EMBL" id="GFO32181.1"/>
    </source>
</evidence>